<dbReference type="EMBL" id="JAEKNN010000054">
    <property type="protein sequence ID" value="MBJ7610046.1"/>
    <property type="molecule type" value="Genomic_DNA"/>
</dbReference>
<organism evidence="3 4">
    <name type="scientific">Candidatus Amunia macphersoniae</name>
    <dbReference type="NCBI Taxonomy" id="3127014"/>
    <lineage>
        <taxon>Bacteria</taxon>
        <taxon>Bacillati</taxon>
        <taxon>Candidatus Dormiibacterota</taxon>
        <taxon>Candidatus Dormibacteria</taxon>
        <taxon>Candidatus Aeolococcales</taxon>
        <taxon>Candidatus Aeolococcaceae</taxon>
        <taxon>Candidatus Amunia</taxon>
    </lineage>
</organism>
<feature type="coiled-coil region" evidence="1">
    <location>
        <begin position="242"/>
        <end position="269"/>
    </location>
</feature>
<comment type="caution">
    <text evidence="3">The sequence shown here is derived from an EMBL/GenBank/DDBJ whole genome shotgun (WGS) entry which is preliminary data.</text>
</comment>
<evidence type="ECO:0000313" key="3">
    <source>
        <dbReference type="EMBL" id="MBJ7610046.1"/>
    </source>
</evidence>
<name>A0A934KIF8_9BACT</name>
<dbReference type="Gene3D" id="6.10.250.3150">
    <property type="match status" value="1"/>
</dbReference>
<dbReference type="Proteomes" id="UP000614410">
    <property type="component" value="Unassembled WGS sequence"/>
</dbReference>
<gene>
    <name evidence="3" type="ORF">JF887_11545</name>
</gene>
<dbReference type="PANTHER" id="PTHR21666:SF270">
    <property type="entry name" value="MUREIN HYDROLASE ACTIVATOR ENVC"/>
    <property type="match status" value="1"/>
</dbReference>
<accession>A0A934KIF8</accession>
<protein>
    <submittedName>
        <fullName evidence="3">Peptidoglycan DD-metalloendopeptidase family protein</fullName>
    </submittedName>
</protein>
<evidence type="ECO:0000256" key="1">
    <source>
        <dbReference type="SAM" id="Coils"/>
    </source>
</evidence>
<dbReference type="InterPro" id="IPR011055">
    <property type="entry name" value="Dup_hybrid_motif"/>
</dbReference>
<proteinExistence type="predicted"/>
<dbReference type="SUPFAM" id="SSF51261">
    <property type="entry name" value="Duplicated hybrid motif"/>
    <property type="match status" value="1"/>
</dbReference>
<dbReference type="PANTHER" id="PTHR21666">
    <property type="entry name" value="PEPTIDASE-RELATED"/>
    <property type="match status" value="1"/>
</dbReference>
<evidence type="ECO:0000259" key="2">
    <source>
        <dbReference type="Pfam" id="PF01551"/>
    </source>
</evidence>
<feature type="coiled-coil region" evidence="1">
    <location>
        <begin position="62"/>
        <end position="131"/>
    </location>
</feature>
<dbReference type="GO" id="GO:0004222">
    <property type="term" value="F:metalloendopeptidase activity"/>
    <property type="evidence" value="ECO:0007669"/>
    <property type="project" value="TreeGrafter"/>
</dbReference>
<dbReference type="InterPro" id="IPR050570">
    <property type="entry name" value="Cell_wall_metabolism_enzyme"/>
</dbReference>
<dbReference type="CDD" id="cd12797">
    <property type="entry name" value="M23_peptidase"/>
    <property type="match status" value="1"/>
</dbReference>
<dbReference type="InterPro" id="IPR016047">
    <property type="entry name" value="M23ase_b-sheet_dom"/>
</dbReference>
<dbReference type="AlphaFoldDB" id="A0A934KIF8"/>
<evidence type="ECO:0000313" key="4">
    <source>
        <dbReference type="Proteomes" id="UP000614410"/>
    </source>
</evidence>
<dbReference type="Pfam" id="PF01551">
    <property type="entry name" value="Peptidase_M23"/>
    <property type="match status" value="1"/>
</dbReference>
<reference evidence="3 4" key="1">
    <citation type="submission" date="2020-10" db="EMBL/GenBank/DDBJ databases">
        <title>Ca. Dormibacterota MAGs.</title>
        <authorList>
            <person name="Montgomery K."/>
        </authorList>
    </citation>
    <scope>NUCLEOTIDE SEQUENCE [LARGE SCALE GENOMIC DNA]</scope>
    <source>
        <strain evidence="3">Mitchell_Peninsula_5</strain>
    </source>
</reference>
<keyword evidence="1" id="KW-0175">Coiled coil</keyword>
<feature type="domain" description="M23ase beta-sheet core" evidence="2">
    <location>
        <begin position="307"/>
        <end position="402"/>
    </location>
</feature>
<dbReference type="Gene3D" id="2.70.70.10">
    <property type="entry name" value="Glucose Permease (Domain IIA)"/>
    <property type="match status" value="1"/>
</dbReference>
<sequence length="407" mass="42924">MATPDLLSRGRATGGRAALAVVVTGAVIVTAVLGSNPHATADTFTDQIAARQQQLAADGASMDRLRAELAAAANQEAALQKAINDLDAQIAQTGAQVTAAHVQLDGIQAALSAAQDNLANTQAQLAADRRQLRLELVVIYKAHNASNSLSNFLNSGDFNRYWQHALDVNRLGRSERDLVGSVTLDEQRVQADVDSISVKKKQQLQLIATLNGIVRQQDAALASRQDAQRQLAAVQAQDQALLLQNEQAAAQLKAQIASLQAQEAAALAAGGGNGRFAWPETGPISQGFGCTDYPFEPYDPGCPSRHFHSGLDIVAACGTPLHAADSGIAHLYYGNTGYGDHVIIVHGNGWVSVYGHMSPNFGIGDGQTVHRGQVIGYEGSTGNSSGCHVHFEVDLNGTPKNPTNYLS</sequence>